<dbReference type="Pfam" id="PF00190">
    <property type="entry name" value="Cupin_1"/>
    <property type="match status" value="1"/>
</dbReference>
<comment type="caution">
    <text evidence="2">The sequence shown here is derived from an EMBL/GenBank/DDBJ whole genome shotgun (WGS) entry which is preliminary data.</text>
</comment>
<dbReference type="Proteomes" id="UP000240206">
    <property type="component" value="Unassembled WGS sequence"/>
</dbReference>
<gene>
    <name evidence="2" type="ORF">C7K08_09390</name>
</gene>
<evidence type="ECO:0000313" key="3">
    <source>
        <dbReference type="Proteomes" id="UP000240206"/>
    </source>
</evidence>
<evidence type="ECO:0000259" key="1">
    <source>
        <dbReference type="Pfam" id="PF00190"/>
    </source>
</evidence>
<name>A0A2P7ED57_9SYNE</name>
<keyword evidence="3" id="KW-1185">Reference proteome</keyword>
<dbReference type="RefSeq" id="WP_106500378.1">
    <property type="nucleotide sequence ID" value="NZ_PXVC01000047.1"/>
</dbReference>
<organism evidence="2 3">
    <name type="scientific">Synechococcus lacustris str. Tous</name>
    <dbReference type="NCBI Taxonomy" id="1910958"/>
    <lineage>
        <taxon>Bacteria</taxon>
        <taxon>Bacillati</taxon>
        <taxon>Cyanobacteriota</taxon>
        <taxon>Cyanophyceae</taxon>
        <taxon>Synechococcales</taxon>
        <taxon>Synechococcaceae</taxon>
        <taxon>Synechococcus</taxon>
    </lineage>
</organism>
<accession>A0A2P7ED57</accession>
<dbReference type="PROSITE" id="PS51257">
    <property type="entry name" value="PROKAR_LIPOPROTEIN"/>
    <property type="match status" value="1"/>
</dbReference>
<dbReference type="InterPro" id="IPR006045">
    <property type="entry name" value="Cupin_1"/>
</dbReference>
<sequence>MKIKKLSIIALVLSFVLLISCNGLSPVNAREQQHNGVSKSSASGKEFAKVAEALAPNISQLKYSGSSSKPAGALRFACDPSSVGVSQYEGGTVAYCKKKDLEVSNTDSALIEIKSGAARAPHWHDTWEQQILISGKAKTYLIDEKGQVHVEVLTPGMVAFLPAGMTHWTETVGAQTAVLSLSFPVGFKTFELGDSLIQVRKNDKDCASSSNVSCNAKPKSLILIVKDGLI</sequence>
<dbReference type="Gene3D" id="2.60.120.10">
    <property type="entry name" value="Jelly Rolls"/>
    <property type="match status" value="1"/>
</dbReference>
<dbReference type="InterPro" id="IPR014710">
    <property type="entry name" value="RmlC-like_jellyroll"/>
</dbReference>
<dbReference type="InterPro" id="IPR011051">
    <property type="entry name" value="RmlC_Cupin_sf"/>
</dbReference>
<protein>
    <recommendedName>
        <fullName evidence="1">Cupin type-1 domain-containing protein</fullName>
    </recommendedName>
</protein>
<reference evidence="3" key="1">
    <citation type="submission" date="2018-03" db="EMBL/GenBank/DDBJ databases">
        <title>Ecological and genomic features of two cosmopolitan and abundant freshwater picocyanobacteria.</title>
        <authorList>
            <person name="Cabello-Yeves P.J."/>
            <person name="Picazo A."/>
            <person name="Camacho A."/>
            <person name="Callieri C."/>
            <person name="Rosselli R."/>
            <person name="Roda-Garcia J."/>
            <person name="Coutinho F.H."/>
            <person name="Rodriguez-Valera F."/>
        </authorList>
    </citation>
    <scope>NUCLEOTIDE SEQUENCE [LARGE SCALE GENOMIC DNA]</scope>
    <source>
        <strain evidence="3">Tous</strain>
    </source>
</reference>
<dbReference type="AlphaFoldDB" id="A0A2P7ED57"/>
<proteinExistence type="predicted"/>
<dbReference type="SUPFAM" id="SSF51182">
    <property type="entry name" value="RmlC-like cupins"/>
    <property type="match status" value="1"/>
</dbReference>
<dbReference type="EMBL" id="PXVC01000047">
    <property type="protein sequence ID" value="PSI01143.1"/>
    <property type="molecule type" value="Genomic_DNA"/>
</dbReference>
<evidence type="ECO:0000313" key="2">
    <source>
        <dbReference type="EMBL" id="PSI01143.1"/>
    </source>
</evidence>
<feature type="domain" description="Cupin type-1" evidence="1">
    <location>
        <begin position="85"/>
        <end position="183"/>
    </location>
</feature>